<dbReference type="Pfam" id="PF10412">
    <property type="entry name" value="TrwB_AAD_bind"/>
    <property type="match status" value="1"/>
</dbReference>
<dbReference type="PATRIC" id="fig|362787.3.peg.1065"/>
<proteinExistence type="predicted"/>
<dbReference type="AlphaFoldDB" id="A0A0C1HB12"/>
<gene>
    <name evidence="2" type="ORF">DB44_CU00050</name>
</gene>
<evidence type="ECO:0000313" key="3">
    <source>
        <dbReference type="Proteomes" id="UP000031465"/>
    </source>
</evidence>
<dbReference type="InterPro" id="IPR027417">
    <property type="entry name" value="P-loop_NTPase"/>
</dbReference>
<evidence type="ECO:0000259" key="1">
    <source>
        <dbReference type="Pfam" id="PF10412"/>
    </source>
</evidence>
<sequence length="79" mass="8800">MSIGSLPLIKETETQHIMITGGTGSGKTNCLHHLLKSVRQQKQRAIIVDTTGLLTERYYLAGKDILLNSLDSRRAPWHS</sequence>
<dbReference type="InterPro" id="IPR019476">
    <property type="entry name" value="T4SS_TraD_DNA-bd"/>
</dbReference>
<comment type="caution">
    <text evidence="2">The sequence shown here is derived from an EMBL/GenBank/DDBJ whole genome shotgun (WGS) entry which is preliminary data.</text>
</comment>
<dbReference type="SUPFAM" id="SSF52540">
    <property type="entry name" value="P-loop containing nucleoside triphosphate hydrolases"/>
    <property type="match status" value="1"/>
</dbReference>
<dbReference type="CDD" id="cd01127">
    <property type="entry name" value="TrwB_TraG_TraD_VirD4"/>
    <property type="match status" value="1"/>
</dbReference>
<dbReference type="Proteomes" id="UP000031465">
    <property type="component" value="Unassembled WGS sequence"/>
</dbReference>
<dbReference type="EMBL" id="JSAN01000067">
    <property type="protein sequence ID" value="KIC71973.1"/>
    <property type="molecule type" value="Genomic_DNA"/>
</dbReference>
<dbReference type="Gene3D" id="3.40.50.300">
    <property type="entry name" value="P-loop containing nucleotide triphosphate hydrolases"/>
    <property type="match status" value="1"/>
</dbReference>
<evidence type="ECO:0000313" key="2">
    <source>
        <dbReference type="EMBL" id="KIC71973.1"/>
    </source>
</evidence>
<protein>
    <recommendedName>
        <fullName evidence="1">Type IV secretion system coupling protein TraD DNA-binding domain-containing protein</fullName>
    </recommendedName>
</protein>
<organism evidence="2 3">
    <name type="scientific">Candidatus Protochlamydia amoebophila</name>
    <dbReference type="NCBI Taxonomy" id="362787"/>
    <lineage>
        <taxon>Bacteria</taxon>
        <taxon>Pseudomonadati</taxon>
        <taxon>Chlamydiota</taxon>
        <taxon>Chlamydiia</taxon>
        <taxon>Parachlamydiales</taxon>
        <taxon>Parachlamydiaceae</taxon>
        <taxon>Candidatus Protochlamydia</taxon>
    </lineage>
</organism>
<accession>A0A0C1HB12</accession>
<name>A0A0C1HB12_9BACT</name>
<feature type="domain" description="Type IV secretion system coupling protein TraD DNA-binding" evidence="1">
    <location>
        <begin position="2"/>
        <end position="78"/>
    </location>
</feature>
<reference evidence="2 3" key="1">
    <citation type="journal article" date="2014" name="Mol. Biol. Evol.">
        <title>Massive expansion of Ubiquitination-related gene families within the Chlamydiae.</title>
        <authorList>
            <person name="Domman D."/>
            <person name="Collingro A."/>
            <person name="Lagkouvardos I."/>
            <person name="Gehre L."/>
            <person name="Weinmaier T."/>
            <person name="Rattei T."/>
            <person name="Subtil A."/>
            <person name="Horn M."/>
        </authorList>
    </citation>
    <scope>NUCLEOTIDE SEQUENCE [LARGE SCALE GENOMIC DNA]</scope>
    <source>
        <strain evidence="2 3">EI2</strain>
    </source>
</reference>